<comment type="caution">
    <text evidence="8">The sequence shown here is derived from an EMBL/GenBank/DDBJ whole genome shotgun (WGS) entry which is preliminary data.</text>
</comment>
<dbReference type="Gene3D" id="3.40.50.720">
    <property type="entry name" value="NAD(P)-binding Rossmann-like Domain"/>
    <property type="match status" value="1"/>
</dbReference>
<dbReference type="PANTHER" id="PTHR42813">
    <property type="entry name" value="ZINC-TYPE ALCOHOL DEHYDROGENASE-LIKE"/>
    <property type="match status" value="1"/>
</dbReference>
<dbReference type="InterPro" id="IPR013149">
    <property type="entry name" value="ADH-like_C"/>
</dbReference>
<comment type="similarity">
    <text evidence="5">Belongs to the zinc-containing alcohol dehydrogenase family.</text>
</comment>
<keyword evidence="3 5" id="KW-0862">Zinc</keyword>
<reference evidence="8 9" key="1">
    <citation type="submission" date="2020-08" db="EMBL/GenBank/DDBJ databases">
        <title>Sequencing the genomes of 1000 actinobacteria strains.</title>
        <authorList>
            <person name="Klenk H.-P."/>
        </authorList>
    </citation>
    <scope>NUCLEOTIDE SEQUENCE [LARGE SCALE GENOMIC DNA]</scope>
    <source>
        <strain evidence="8 9">DSM 105784</strain>
    </source>
</reference>
<dbReference type="GO" id="GO:0016491">
    <property type="term" value="F:oxidoreductase activity"/>
    <property type="evidence" value="ECO:0007669"/>
    <property type="project" value="UniProtKB-KW"/>
</dbReference>
<comment type="cofactor">
    <cofactor evidence="1 5">
        <name>Zn(2+)</name>
        <dbReference type="ChEBI" id="CHEBI:29105"/>
    </cofactor>
</comment>
<dbReference type="SUPFAM" id="SSF50129">
    <property type="entry name" value="GroES-like"/>
    <property type="match status" value="1"/>
</dbReference>
<dbReference type="Proteomes" id="UP000536685">
    <property type="component" value="Unassembled WGS sequence"/>
</dbReference>
<sequence length="397" mass="42426">MKALCWTGINKTAVETVDDPTILNDRDIIVKVRLTTTCGSDLHLLGGYIPGMRAGDVLGHEFMGEVVEVGNAVRRHTIGDRVTVCSFIACGQCWYCSQQLFSLCDNGNPNPALTEGMWGSAIGGCFAYSHLLGGFAGSHAEYVRVPYADQGAFTVPDGVSDMAALFASDAAPTGWTGADGAGITPGDTVAVWGAGGVGQMAARGAMLMGAEQVIVIDRLPERLQQVRQHIGAETLDYTDDNIVAELKERTGGRGPDVVIEAVGMEAHGTGPSYLYDQVKQQLRLQSDRPTALREAIYACRKGGNMFILGVFGGVVDKFPVGAIMNKGMTVRGAQQHGHRYIPRILQHIDNGELSTEHLATHVMPLDQGPQGYQMFKNKKDGCVRAVFQPNGATSSPT</sequence>
<keyword evidence="4" id="KW-0560">Oxidoreductase</keyword>
<proteinExistence type="inferred from homology"/>
<dbReference type="PROSITE" id="PS00059">
    <property type="entry name" value="ADH_ZINC"/>
    <property type="match status" value="1"/>
</dbReference>
<evidence type="ECO:0000259" key="7">
    <source>
        <dbReference type="Pfam" id="PF08240"/>
    </source>
</evidence>
<name>A0A841AKF5_9MICO</name>
<evidence type="ECO:0000256" key="3">
    <source>
        <dbReference type="ARBA" id="ARBA00022833"/>
    </source>
</evidence>
<feature type="domain" description="Alcohol dehydrogenase-like C-terminal" evidence="6">
    <location>
        <begin position="196"/>
        <end position="265"/>
    </location>
</feature>
<gene>
    <name evidence="8" type="ORF">HD599_002723</name>
</gene>
<evidence type="ECO:0000313" key="8">
    <source>
        <dbReference type="EMBL" id="MBB5844400.1"/>
    </source>
</evidence>
<dbReference type="EMBL" id="JACHMJ010000001">
    <property type="protein sequence ID" value="MBB5844400.1"/>
    <property type="molecule type" value="Genomic_DNA"/>
</dbReference>
<dbReference type="SUPFAM" id="SSF51735">
    <property type="entry name" value="NAD(P)-binding Rossmann-fold domains"/>
    <property type="match status" value="1"/>
</dbReference>
<dbReference type="GO" id="GO:0008270">
    <property type="term" value="F:zinc ion binding"/>
    <property type="evidence" value="ECO:0007669"/>
    <property type="project" value="InterPro"/>
</dbReference>
<dbReference type="CDD" id="cd08283">
    <property type="entry name" value="FDH_like_1"/>
    <property type="match status" value="1"/>
</dbReference>
<evidence type="ECO:0000313" key="9">
    <source>
        <dbReference type="Proteomes" id="UP000536685"/>
    </source>
</evidence>
<keyword evidence="9" id="KW-1185">Reference proteome</keyword>
<protein>
    <submittedName>
        <fullName evidence="8">Threonine dehydrogenase-like Zn-dependent dehydrogenase</fullName>
    </submittedName>
</protein>
<evidence type="ECO:0000259" key="6">
    <source>
        <dbReference type="Pfam" id="PF00107"/>
    </source>
</evidence>
<dbReference type="InterPro" id="IPR002328">
    <property type="entry name" value="ADH_Zn_CS"/>
</dbReference>
<dbReference type="InterPro" id="IPR036291">
    <property type="entry name" value="NAD(P)-bd_dom_sf"/>
</dbReference>
<evidence type="ECO:0000256" key="1">
    <source>
        <dbReference type="ARBA" id="ARBA00001947"/>
    </source>
</evidence>
<dbReference type="InterPro" id="IPR013154">
    <property type="entry name" value="ADH-like_N"/>
</dbReference>
<dbReference type="Pfam" id="PF00107">
    <property type="entry name" value="ADH_zinc_N"/>
    <property type="match status" value="1"/>
</dbReference>
<dbReference type="AlphaFoldDB" id="A0A841AKF5"/>
<keyword evidence="2 5" id="KW-0479">Metal-binding</keyword>
<dbReference type="Gene3D" id="3.90.180.10">
    <property type="entry name" value="Medium-chain alcohol dehydrogenases, catalytic domain"/>
    <property type="match status" value="1"/>
</dbReference>
<dbReference type="PANTHER" id="PTHR42813:SF2">
    <property type="entry name" value="DEHYDROGENASE, ZINC-CONTAINING, PUTATIVE (AFU_ORTHOLOGUE AFUA_2G02810)-RELATED"/>
    <property type="match status" value="1"/>
</dbReference>
<evidence type="ECO:0000256" key="2">
    <source>
        <dbReference type="ARBA" id="ARBA00022723"/>
    </source>
</evidence>
<dbReference type="Pfam" id="PF08240">
    <property type="entry name" value="ADH_N"/>
    <property type="match status" value="1"/>
</dbReference>
<evidence type="ECO:0000256" key="5">
    <source>
        <dbReference type="RuleBase" id="RU361277"/>
    </source>
</evidence>
<accession>A0A841AKF5</accession>
<dbReference type="RefSeq" id="WP_184238506.1">
    <property type="nucleotide sequence ID" value="NZ_JACHMJ010000001.1"/>
</dbReference>
<dbReference type="InterPro" id="IPR011032">
    <property type="entry name" value="GroES-like_sf"/>
</dbReference>
<feature type="domain" description="Alcohol dehydrogenase-like N-terminal" evidence="7">
    <location>
        <begin position="25"/>
        <end position="149"/>
    </location>
</feature>
<evidence type="ECO:0000256" key="4">
    <source>
        <dbReference type="ARBA" id="ARBA00023002"/>
    </source>
</evidence>
<organism evidence="8 9">
    <name type="scientific">Conyzicola lurida</name>
    <dbReference type="NCBI Taxonomy" id="1172621"/>
    <lineage>
        <taxon>Bacteria</taxon>
        <taxon>Bacillati</taxon>
        <taxon>Actinomycetota</taxon>
        <taxon>Actinomycetes</taxon>
        <taxon>Micrococcales</taxon>
        <taxon>Microbacteriaceae</taxon>
        <taxon>Conyzicola</taxon>
    </lineage>
</organism>